<dbReference type="AlphaFoldDB" id="A0A271KA69"/>
<dbReference type="OrthoDB" id="8085391at2"/>
<dbReference type="EMBL" id="NPKH01000033">
    <property type="protein sequence ID" value="PAP92668.1"/>
    <property type="molecule type" value="Genomic_DNA"/>
</dbReference>
<dbReference type="Proteomes" id="UP000215931">
    <property type="component" value="Unassembled WGS sequence"/>
</dbReference>
<accession>A0A271KA69</accession>
<keyword evidence="2" id="KW-1185">Reference proteome</keyword>
<protein>
    <submittedName>
        <fullName evidence="1">Uncharacterized protein</fullName>
    </submittedName>
</protein>
<reference evidence="1 2" key="1">
    <citation type="submission" date="2017-08" db="EMBL/GenBank/DDBJ databases">
        <title>Mesorhizobium wenxinae sp. nov., a novel rhizobial species isolated from root nodules of chickpea (Cicer arietinum L.).</title>
        <authorList>
            <person name="Zhang J."/>
        </authorList>
    </citation>
    <scope>NUCLEOTIDE SEQUENCE [LARGE SCALE GENOMIC DNA]</scope>
    <source>
        <strain evidence="2">WYCCWR 10019</strain>
    </source>
</reference>
<evidence type="ECO:0000313" key="1">
    <source>
        <dbReference type="EMBL" id="PAP92668.1"/>
    </source>
</evidence>
<sequence>MSDGALRFECVMEPNGRWMVWDVRLDLPAQFSALALIGLCHDEAVSLCSLLNETGSETGSKEARQSRAS</sequence>
<gene>
    <name evidence="1" type="ORF">CIT31_25490</name>
</gene>
<proteinExistence type="predicted"/>
<evidence type="ECO:0000313" key="2">
    <source>
        <dbReference type="Proteomes" id="UP000215931"/>
    </source>
</evidence>
<dbReference type="RefSeq" id="WP_029351792.1">
    <property type="nucleotide sequence ID" value="NZ_NPKH01000033.1"/>
</dbReference>
<name>A0A271KA69_9HYPH</name>
<comment type="caution">
    <text evidence="1">The sequence shown here is derived from an EMBL/GenBank/DDBJ whole genome shotgun (WGS) entry which is preliminary data.</text>
</comment>
<organism evidence="1 2">
    <name type="scientific">Mesorhizobium wenxiniae</name>
    <dbReference type="NCBI Taxonomy" id="2014805"/>
    <lineage>
        <taxon>Bacteria</taxon>
        <taxon>Pseudomonadati</taxon>
        <taxon>Pseudomonadota</taxon>
        <taxon>Alphaproteobacteria</taxon>
        <taxon>Hyphomicrobiales</taxon>
        <taxon>Phyllobacteriaceae</taxon>
        <taxon>Mesorhizobium</taxon>
    </lineage>
</organism>